<dbReference type="GeneID" id="45000487"/>
<organism evidence="1 2">
    <name type="scientific">Clostridium acetobutylicum (strain ATCC 824 / DSM 792 / JCM 1419 / IAM 19013 / LMG 5710 / NBRC 13948 / NRRL B-527 / VKM B-1787 / 2291 / W)</name>
    <dbReference type="NCBI Taxonomy" id="272562"/>
    <lineage>
        <taxon>Bacteria</taxon>
        <taxon>Bacillati</taxon>
        <taxon>Bacillota</taxon>
        <taxon>Clostridia</taxon>
        <taxon>Eubacteriales</taxon>
        <taxon>Clostridiaceae</taxon>
        <taxon>Clostridium</taxon>
    </lineage>
</organism>
<dbReference type="KEGG" id="cac:CA_C1864"/>
<protein>
    <submittedName>
        <fullName evidence="1">Uncharacterized protein</fullName>
    </submittedName>
</protein>
<dbReference type="PIR" id="A97130">
    <property type="entry name" value="A97130"/>
</dbReference>
<keyword evidence="2" id="KW-1185">Reference proteome</keyword>
<dbReference type="RefSeq" id="WP_010965169.1">
    <property type="nucleotide sequence ID" value="NC_003030.1"/>
</dbReference>
<name>Q97HZ2_CLOAB</name>
<dbReference type="EMBL" id="AE001437">
    <property type="protein sequence ID" value="AAK79828.1"/>
    <property type="molecule type" value="Genomic_DNA"/>
</dbReference>
<evidence type="ECO:0000313" key="1">
    <source>
        <dbReference type="EMBL" id="AAK79828.1"/>
    </source>
</evidence>
<dbReference type="PATRIC" id="fig|272562.8.peg.2068"/>
<gene>
    <name evidence="1" type="ordered locus">CA_C1864</name>
</gene>
<dbReference type="HOGENOM" id="CLU_2971165_0_0_9"/>
<accession>Q97HZ2</accession>
<evidence type="ECO:0000313" key="2">
    <source>
        <dbReference type="Proteomes" id="UP000000814"/>
    </source>
</evidence>
<proteinExistence type="predicted"/>
<reference evidence="1 2" key="1">
    <citation type="journal article" date="2001" name="J. Bacteriol.">
        <title>Genome sequence and comparative analysis of the solvent-producing bacterium Clostridium acetobutylicum.</title>
        <authorList>
            <person name="Nolling J."/>
            <person name="Breton G."/>
            <person name="Omelchenko M.V."/>
            <person name="Makarova K.S."/>
            <person name="Zeng Q."/>
            <person name="Gibson R."/>
            <person name="Lee H.M."/>
            <person name="Dubois J."/>
            <person name="Qiu D."/>
            <person name="Hitti J."/>
            <person name="Wolf Y.I."/>
            <person name="Tatusov R.L."/>
            <person name="Sabathe F."/>
            <person name="Doucette-Stamm L."/>
            <person name="Soucaille P."/>
            <person name="Daly M.J."/>
            <person name="Bennett G.N."/>
            <person name="Koonin E.V."/>
            <person name="Smith D.R."/>
        </authorList>
    </citation>
    <scope>NUCLEOTIDE SEQUENCE [LARGE SCALE GENOMIC DNA]</scope>
    <source>
        <strain evidence="2">ATCC 824 / DSM 792 / JCM 1419 / LMG 5710 / VKM B-1787</strain>
    </source>
</reference>
<dbReference type="Proteomes" id="UP000000814">
    <property type="component" value="Chromosome"/>
</dbReference>
<sequence length="58" mass="6901">MGDNKNIHLKVYYPTAENEAEYHKRASLYFISYIKKKLDSEEINKFIEELKKAMDSSK</sequence>
<dbReference type="STRING" id="272562.CA_C1864"/>
<dbReference type="AlphaFoldDB" id="Q97HZ2"/>